<comment type="subcellular location">
    <subcellularLocation>
        <location evidence="1">Membrane</location>
        <topology evidence="1">Multi-pass membrane protein</topology>
    </subcellularLocation>
</comment>
<name>A0A0E0GYM6_ORYNI</name>
<dbReference type="HOGENOM" id="CLU_1117215_0_0_1"/>
<dbReference type="GO" id="GO:0022857">
    <property type="term" value="F:transmembrane transporter activity"/>
    <property type="evidence" value="ECO:0007669"/>
    <property type="project" value="InterPro"/>
</dbReference>
<dbReference type="Proteomes" id="UP000006591">
    <property type="component" value="Chromosome 4"/>
</dbReference>
<dbReference type="Gramene" id="ONIVA04G04850.1">
    <property type="protein sequence ID" value="ONIVA04G04850.1"/>
    <property type="gene ID" value="ONIVA04G04850"/>
</dbReference>
<evidence type="ECO:0000313" key="6">
    <source>
        <dbReference type="EnsemblPlants" id="ONIVA04G04850.1"/>
    </source>
</evidence>
<sequence>MRKKKELRLTCGSHWHTLRIESMNGERVGQIDIWRVRFGETVRDALKRNGTLFLSPSQASMCRSHYLIACTDLHVLVDRPDATVPMDVWWLVPQHVLVGVAEHVGAGMAIACLTTVVAALVEARRIACTDYTGLVDRPDATVPMDVWWLVPQHVLVGVAEVLAVIELEEFFYDQLAGELHIVGLAVSQGNFVSSSHIPAKIKSKMEKMEKIAKWLWSHASYWHFNERRFQNGILAKPLFEHGKMSIFSG</sequence>
<dbReference type="Pfam" id="PF00854">
    <property type="entry name" value="PTR2"/>
    <property type="match status" value="1"/>
</dbReference>
<dbReference type="PANTHER" id="PTHR11654">
    <property type="entry name" value="OLIGOPEPTIDE TRANSPORTER-RELATED"/>
    <property type="match status" value="1"/>
</dbReference>
<reference evidence="6" key="2">
    <citation type="submission" date="2018-04" db="EMBL/GenBank/DDBJ databases">
        <title>OnivRS2 (Oryza nivara Reference Sequence Version 2).</title>
        <authorList>
            <person name="Zhang J."/>
            <person name="Kudrna D."/>
            <person name="Lee S."/>
            <person name="Talag J."/>
            <person name="Rajasekar S."/>
            <person name="Welchert J."/>
            <person name="Hsing Y.-I."/>
            <person name="Wing R.A."/>
        </authorList>
    </citation>
    <scope>NUCLEOTIDE SEQUENCE [LARGE SCALE GENOMIC DNA]</scope>
    <source>
        <strain evidence="6">SL10</strain>
    </source>
</reference>
<keyword evidence="4" id="KW-1133">Transmembrane helix</keyword>
<evidence type="ECO:0000256" key="1">
    <source>
        <dbReference type="ARBA" id="ARBA00004141"/>
    </source>
</evidence>
<dbReference type="eggNOG" id="KOG1237">
    <property type="taxonomic scope" value="Eukaryota"/>
</dbReference>
<dbReference type="InterPro" id="IPR036259">
    <property type="entry name" value="MFS_trans_sf"/>
</dbReference>
<organism evidence="6">
    <name type="scientific">Oryza nivara</name>
    <name type="common">Indian wild rice</name>
    <name type="synonym">Oryza sativa f. spontanea</name>
    <dbReference type="NCBI Taxonomy" id="4536"/>
    <lineage>
        <taxon>Eukaryota</taxon>
        <taxon>Viridiplantae</taxon>
        <taxon>Streptophyta</taxon>
        <taxon>Embryophyta</taxon>
        <taxon>Tracheophyta</taxon>
        <taxon>Spermatophyta</taxon>
        <taxon>Magnoliopsida</taxon>
        <taxon>Liliopsida</taxon>
        <taxon>Poales</taxon>
        <taxon>Poaceae</taxon>
        <taxon>BOP clade</taxon>
        <taxon>Oryzoideae</taxon>
        <taxon>Oryzeae</taxon>
        <taxon>Oryzinae</taxon>
        <taxon>Oryza</taxon>
    </lineage>
</organism>
<accession>A0A0E0GYM6</accession>
<keyword evidence="5" id="KW-0472">Membrane</keyword>
<evidence type="ECO:0000256" key="3">
    <source>
        <dbReference type="ARBA" id="ARBA00022692"/>
    </source>
</evidence>
<comment type="similarity">
    <text evidence="2">Belongs to the major facilitator superfamily. Proton-dependent oligopeptide transporter (POT/PTR) (TC 2.A.17) family.</text>
</comment>
<dbReference type="GO" id="GO:0016020">
    <property type="term" value="C:membrane"/>
    <property type="evidence" value="ECO:0007669"/>
    <property type="project" value="UniProtKB-SubCell"/>
</dbReference>
<evidence type="ECO:0000256" key="2">
    <source>
        <dbReference type="ARBA" id="ARBA00005982"/>
    </source>
</evidence>
<protein>
    <submittedName>
        <fullName evidence="6">Uncharacterized protein</fullName>
    </submittedName>
</protein>
<evidence type="ECO:0000313" key="7">
    <source>
        <dbReference type="Proteomes" id="UP000006591"/>
    </source>
</evidence>
<dbReference type="EnsemblPlants" id="ONIVA04G04850.1">
    <property type="protein sequence ID" value="ONIVA04G04850.1"/>
    <property type="gene ID" value="ONIVA04G04850"/>
</dbReference>
<dbReference type="Gene3D" id="1.20.1250.20">
    <property type="entry name" value="MFS general substrate transporter like domains"/>
    <property type="match status" value="1"/>
</dbReference>
<evidence type="ECO:0000256" key="5">
    <source>
        <dbReference type="ARBA" id="ARBA00023136"/>
    </source>
</evidence>
<keyword evidence="7" id="KW-1185">Reference proteome</keyword>
<dbReference type="InterPro" id="IPR000109">
    <property type="entry name" value="POT_fam"/>
</dbReference>
<reference evidence="6" key="1">
    <citation type="submission" date="2015-04" db="UniProtKB">
        <authorList>
            <consortium name="EnsemblPlants"/>
        </authorList>
    </citation>
    <scope>IDENTIFICATION</scope>
    <source>
        <strain evidence="6">SL10</strain>
    </source>
</reference>
<dbReference type="AlphaFoldDB" id="A0A0E0GYM6"/>
<evidence type="ECO:0000256" key="4">
    <source>
        <dbReference type="ARBA" id="ARBA00022989"/>
    </source>
</evidence>
<keyword evidence="3" id="KW-0812">Transmembrane</keyword>
<proteinExistence type="inferred from homology"/>